<feature type="chain" id="PRO_5042035021" description="GDP-fucose protein O-fucosyltransferase 1" evidence="17">
    <location>
        <begin position="23"/>
        <end position="391"/>
    </location>
</feature>
<gene>
    <name evidence="18" type="ORF">RRG08_033314</name>
</gene>
<evidence type="ECO:0000256" key="10">
    <source>
        <dbReference type="ARBA" id="ARBA00023157"/>
    </source>
</evidence>
<feature type="signal peptide" evidence="17">
    <location>
        <begin position="1"/>
        <end position="22"/>
    </location>
</feature>
<keyword evidence="6" id="KW-0328">Glycosyltransferase</keyword>
<dbReference type="PANTHER" id="PTHR21420">
    <property type="entry name" value="GDP-FUCOSE PROTEIN O-FUCOSYLTRANSFERASE 1"/>
    <property type="match status" value="1"/>
</dbReference>
<name>A0AAE0XMP3_9GAST</name>
<dbReference type="Pfam" id="PF10250">
    <property type="entry name" value="O-FucT"/>
    <property type="match status" value="1"/>
</dbReference>
<evidence type="ECO:0000256" key="2">
    <source>
        <dbReference type="ARBA" id="ARBA00004922"/>
    </source>
</evidence>
<keyword evidence="11" id="KW-0325">Glycoprotein</keyword>
<evidence type="ECO:0000313" key="18">
    <source>
        <dbReference type="EMBL" id="KAK3697583.1"/>
    </source>
</evidence>
<keyword evidence="13" id="KW-0119">Carbohydrate metabolism</keyword>
<keyword evidence="7" id="KW-0808">Transferase</keyword>
<comment type="catalytic activity">
    <reaction evidence="16">
        <text>L-seryl-[protein] + GDP-beta-L-fucose = 3-O-(alpha-L-fucosyl)-L-seryl-[protein] + GDP + H(+)</text>
        <dbReference type="Rhea" id="RHEA:63644"/>
        <dbReference type="Rhea" id="RHEA-COMP:9863"/>
        <dbReference type="Rhea" id="RHEA-COMP:17914"/>
        <dbReference type="ChEBI" id="CHEBI:15378"/>
        <dbReference type="ChEBI" id="CHEBI:29999"/>
        <dbReference type="ChEBI" id="CHEBI:57273"/>
        <dbReference type="ChEBI" id="CHEBI:58189"/>
        <dbReference type="ChEBI" id="CHEBI:189632"/>
        <dbReference type="EC" id="2.4.1.221"/>
    </reaction>
    <physiologicalReaction direction="left-to-right" evidence="16">
        <dbReference type="Rhea" id="RHEA:63645"/>
    </physiologicalReaction>
</comment>
<comment type="caution">
    <text evidence="18">The sequence shown here is derived from an EMBL/GenBank/DDBJ whole genome shotgun (WGS) entry which is preliminary data.</text>
</comment>
<keyword evidence="17" id="KW-0732">Signal</keyword>
<protein>
    <recommendedName>
        <fullName evidence="5">GDP-fucose protein O-fucosyltransferase 1</fullName>
        <ecNumber evidence="4">2.4.1.221</ecNumber>
    </recommendedName>
    <alternativeName>
        <fullName evidence="14">Peptide-O-fucosyltransferase 1</fullName>
    </alternativeName>
</protein>
<dbReference type="GO" id="GO:0046922">
    <property type="term" value="F:peptide-O-fucosyltransferase activity"/>
    <property type="evidence" value="ECO:0007669"/>
    <property type="project" value="UniProtKB-EC"/>
</dbReference>
<evidence type="ECO:0000256" key="13">
    <source>
        <dbReference type="ARBA" id="ARBA00023277"/>
    </source>
</evidence>
<evidence type="ECO:0000256" key="7">
    <source>
        <dbReference type="ARBA" id="ARBA00022679"/>
    </source>
</evidence>
<dbReference type="GO" id="GO:0007219">
    <property type="term" value="P:Notch signaling pathway"/>
    <property type="evidence" value="ECO:0007669"/>
    <property type="project" value="UniProtKB-KW"/>
</dbReference>
<evidence type="ECO:0000313" key="19">
    <source>
        <dbReference type="Proteomes" id="UP001283361"/>
    </source>
</evidence>
<sequence length="391" mass="44846">MIISWKILLFVATALLASRSSCQDDEDDAETGITIDVNGYVAYCPCMGRFGNQADQFLGALAFAKSLNRTLIVPPWVEYRRGQRNAVMVPYAEYFKLEALLEYHRVISMENFMEYLADYEWPVGKRKVFCYSDRHGAKKGECNAKEGNPFGPFWDSFEVNFDESVIFGPLYFDTHSPSTMHEWLVRYRPDPYPVLAFVGPPAPFPVTIHNAQLHRYIQWSDQHHYKAEEFILENFYNDRPFIAVHLRNGLDFERACEHVKESPSMFAAKQCIGERGQYGTTTEEMCYPSADTVVAQVKREVESNKAKAVFIATDNDDLISEFKRAMPNVKFVKQSEPASPHLDLAILGRADHMIGNCVSSFTAFAKRERDVRGLPTTFWAFERKLRNSDEL</sequence>
<keyword evidence="10" id="KW-1015">Disulfide bond</keyword>
<reference evidence="18" key="1">
    <citation type="journal article" date="2023" name="G3 (Bethesda)">
        <title>A reference genome for the long-term kleptoplast-retaining sea slug Elysia crispata morphotype clarki.</title>
        <authorList>
            <person name="Eastman K.E."/>
            <person name="Pendleton A.L."/>
            <person name="Shaikh M.A."/>
            <person name="Suttiyut T."/>
            <person name="Ogas R."/>
            <person name="Tomko P."/>
            <person name="Gavelis G."/>
            <person name="Widhalm J.R."/>
            <person name="Wisecaver J.H."/>
        </authorList>
    </citation>
    <scope>NUCLEOTIDE SEQUENCE</scope>
    <source>
        <strain evidence="18">ECLA1</strain>
    </source>
</reference>
<dbReference type="GO" id="GO:0006004">
    <property type="term" value="P:fucose metabolic process"/>
    <property type="evidence" value="ECO:0007669"/>
    <property type="project" value="UniProtKB-KW"/>
</dbReference>
<evidence type="ECO:0000256" key="5">
    <source>
        <dbReference type="ARBA" id="ARBA00021745"/>
    </source>
</evidence>
<dbReference type="Gene3D" id="3.40.50.11350">
    <property type="match status" value="1"/>
</dbReference>
<evidence type="ECO:0000256" key="16">
    <source>
        <dbReference type="ARBA" id="ARBA00048647"/>
    </source>
</evidence>
<proteinExistence type="inferred from homology"/>
<dbReference type="AlphaFoldDB" id="A0AAE0XMP3"/>
<evidence type="ECO:0000256" key="4">
    <source>
        <dbReference type="ARBA" id="ARBA00012196"/>
    </source>
</evidence>
<dbReference type="PANTHER" id="PTHR21420:SF10">
    <property type="entry name" value="GDP-FUCOSE PROTEIN O-FUCOSYLTRANSFERASE 1"/>
    <property type="match status" value="1"/>
</dbReference>
<keyword evidence="8" id="KW-0256">Endoplasmic reticulum</keyword>
<keyword evidence="19" id="KW-1185">Reference proteome</keyword>
<evidence type="ECO:0000256" key="17">
    <source>
        <dbReference type="SAM" id="SignalP"/>
    </source>
</evidence>
<dbReference type="InterPro" id="IPR039922">
    <property type="entry name" value="POFUT1"/>
</dbReference>
<accession>A0AAE0XMP3</accession>
<organism evidence="18 19">
    <name type="scientific">Elysia crispata</name>
    <name type="common">lettuce slug</name>
    <dbReference type="NCBI Taxonomy" id="231223"/>
    <lineage>
        <taxon>Eukaryota</taxon>
        <taxon>Metazoa</taxon>
        <taxon>Spiralia</taxon>
        <taxon>Lophotrochozoa</taxon>
        <taxon>Mollusca</taxon>
        <taxon>Gastropoda</taxon>
        <taxon>Heterobranchia</taxon>
        <taxon>Euthyneura</taxon>
        <taxon>Panpulmonata</taxon>
        <taxon>Sacoglossa</taxon>
        <taxon>Placobranchoidea</taxon>
        <taxon>Plakobranchidae</taxon>
        <taxon>Elysia</taxon>
    </lineage>
</organism>
<evidence type="ECO:0000256" key="12">
    <source>
        <dbReference type="ARBA" id="ARBA00023253"/>
    </source>
</evidence>
<dbReference type="CDD" id="cd11302">
    <property type="entry name" value="O-FucT-1"/>
    <property type="match status" value="1"/>
</dbReference>
<evidence type="ECO:0000256" key="1">
    <source>
        <dbReference type="ARBA" id="ARBA00004240"/>
    </source>
</evidence>
<evidence type="ECO:0000256" key="11">
    <source>
        <dbReference type="ARBA" id="ARBA00023180"/>
    </source>
</evidence>
<dbReference type="GO" id="GO:0005783">
    <property type="term" value="C:endoplasmic reticulum"/>
    <property type="evidence" value="ECO:0007669"/>
    <property type="project" value="UniProtKB-SubCell"/>
</dbReference>
<dbReference type="Proteomes" id="UP001283361">
    <property type="component" value="Unassembled WGS sequence"/>
</dbReference>
<evidence type="ECO:0000256" key="8">
    <source>
        <dbReference type="ARBA" id="ARBA00022824"/>
    </source>
</evidence>
<evidence type="ECO:0000256" key="3">
    <source>
        <dbReference type="ARBA" id="ARBA00010626"/>
    </source>
</evidence>
<dbReference type="Gene3D" id="3.40.50.11340">
    <property type="match status" value="1"/>
</dbReference>
<dbReference type="InterPro" id="IPR019378">
    <property type="entry name" value="GDP-Fuc_O-FucTrfase"/>
</dbReference>
<evidence type="ECO:0000256" key="15">
    <source>
        <dbReference type="ARBA" id="ARBA00047273"/>
    </source>
</evidence>
<evidence type="ECO:0000256" key="6">
    <source>
        <dbReference type="ARBA" id="ARBA00022676"/>
    </source>
</evidence>
<comment type="catalytic activity">
    <reaction evidence="15">
        <text>L-threonyl-[protein] + GDP-beta-L-fucose = 3-O-(alpha-L-fucosyl)-L-threonyl-[protein] + GDP + H(+)</text>
        <dbReference type="Rhea" id="RHEA:70491"/>
        <dbReference type="Rhea" id="RHEA-COMP:11060"/>
        <dbReference type="Rhea" id="RHEA-COMP:17915"/>
        <dbReference type="ChEBI" id="CHEBI:15378"/>
        <dbReference type="ChEBI" id="CHEBI:30013"/>
        <dbReference type="ChEBI" id="CHEBI:57273"/>
        <dbReference type="ChEBI" id="CHEBI:58189"/>
        <dbReference type="ChEBI" id="CHEBI:189631"/>
        <dbReference type="EC" id="2.4.1.221"/>
    </reaction>
    <physiologicalReaction direction="left-to-right" evidence="15">
        <dbReference type="Rhea" id="RHEA:70492"/>
    </physiologicalReaction>
</comment>
<comment type="subcellular location">
    <subcellularLocation>
        <location evidence="1">Endoplasmic reticulum</location>
    </subcellularLocation>
</comment>
<evidence type="ECO:0000256" key="14">
    <source>
        <dbReference type="ARBA" id="ARBA00033080"/>
    </source>
</evidence>
<dbReference type="EMBL" id="JAWDGP010008006">
    <property type="protein sequence ID" value="KAK3697583.1"/>
    <property type="molecule type" value="Genomic_DNA"/>
</dbReference>
<keyword evidence="9" id="KW-0914">Notch signaling pathway</keyword>
<comment type="similarity">
    <text evidence="3">Belongs to the glycosyltransferase 65 family.</text>
</comment>
<evidence type="ECO:0000256" key="9">
    <source>
        <dbReference type="ARBA" id="ARBA00022976"/>
    </source>
</evidence>
<comment type="pathway">
    <text evidence="2">Protein modification; protein glycosylation.</text>
</comment>
<dbReference type="EC" id="2.4.1.221" evidence="4"/>
<keyword evidence="12" id="KW-0294">Fucose metabolism</keyword>